<keyword evidence="4" id="KW-1185">Reference proteome</keyword>
<proteinExistence type="predicted"/>
<evidence type="ECO:0000313" key="3">
    <source>
        <dbReference type="EMBL" id="SDW14040.1"/>
    </source>
</evidence>
<dbReference type="GO" id="GO:0051301">
    <property type="term" value="P:cell division"/>
    <property type="evidence" value="ECO:0007669"/>
    <property type="project" value="UniProtKB-KW"/>
</dbReference>
<feature type="compositionally biased region" description="Polar residues" evidence="1">
    <location>
        <begin position="266"/>
        <end position="285"/>
    </location>
</feature>
<accession>A0A1H2R4H2</accession>
<keyword evidence="2" id="KW-0812">Transmembrane</keyword>
<feature type="compositionally biased region" description="Low complexity" evidence="1">
    <location>
        <begin position="105"/>
        <end position="129"/>
    </location>
</feature>
<sequence length="389" mass="40293">MRMSPNTGTYVSGAGHAAFILYLILGGFFVSRDTDLDVEVSNVSIISGEEFEAMQAQSPGEGELPPAPETPVEVDQPAPAVEPAAPSTPPPEPAPAPPAPDVAPEEPVVPESPAPVQEAVEAPVQPEQAEAPEVDGDPGATLIDPDARPVPRPAERIADEVVEEPDPEVAIADEDQAASAPAPEPTPVEEAQEETAREESTTEIVTEADEPATHAPTLSTRPGRKPTPPARPAPQVAEAPAATESEPTTSAPSLADSIADAVAEANSETAQPNNANPGGGTSSPITSQEKGAFILGIQKCWNVGALGTDALAVSVVVGFQMEQDAKPIIGSIKLISSKGGSGVAVDKAYEAARRAIIRCGASGYNLPLDKYDQWREVEVSFNATNKEIR</sequence>
<dbReference type="STRING" id="670155.SAMN04488001_0372"/>
<organism evidence="3 4">
    <name type="scientific">Litoreibacter albidus</name>
    <dbReference type="NCBI Taxonomy" id="670155"/>
    <lineage>
        <taxon>Bacteria</taxon>
        <taxon>Pseudomonadati</taxon>
        <taxon>Pseudomonadota</taxon>
        <taxon>Alphaproteobacteria</taxon>
        <taxon>Rhodobacterales</taxon>
        <taxon>Roseobacteraceae</taxon>
        <taxon>Litoreibacter</taxon>
    </lineage>
</organism>
<keyword evidence="3" id="KW-0132">Cell division</keyword>
<keyword evidence="2" id="KW-1133">Transmembrane helix</keyword>
<feature type="compositionally biased region" description="Pro residues" evidence="1">
    <location>
        <begin position="86"/>
        <end position="101"/>
    </location>
</feature>
<gene>
    <name evidence="3" type="ORF">SAMN04488001_0372</name>
</gene>
<feature type="compositionally biased region" description="Low complexity" evidence="1">
    <location>
        <begin position="237"/>
        <end position="253"/>
    </location>
</feature>
<feature type="region of interest" description="Disordered" evidence="1">
    <location>
        <begin position="54"/>
        <end position="285"/>
    </location>
</feature>
<keyword evidence="2" id="KW-0472">Membrane</keyword>
<reference evidence="4" key="1">
    <citation type="submission" date="2016-10" db="EMBL/GenBank/DDBJ databases">
        <authorList>
            <person name="Varghese N."/>
            <person name="Submissions S."/>
        </authorList>
    </citation>
    <scope>NUCLEOTIDE SEQUENCE [LARGE SCALE GENOMIC DNA]</scope>
    <source>
        <strain evidence="4">DSM 26922</strain>
    </source>
</reference>
<feature type="compositionally biased region" description="Acidic residues" evidence="1">
    <location>
        <begin position="160"/>
        <end position="176"/>
    </location>
</feature>
<dbReference type="EMBL" id="FNOI01000001">
    <property type="protein sequence ID" value="SDW14040.1"/>
    <property type="molecule type" value="Genomic_DNA"/>
</dbReference>
<feature type="compositionally biased region" description="Basic and acidic residues" evidence="1">
    <location>
        <begin position="145"/>
        <end position="159"/>
    </location>
</feature>
<dbReference type="Proteomes" id="UP000199441">
    <property type="component" value="Unassembled WGS sequence"/>
</dbReference>
<protein>
    <submittedName>
        <fullName evidence="3">Cell division and transport-associated protein TolA</fullName>
    </submittedName>
</protein>
<evidence type="ECO:0000256" key="1">
    <source>
        <dbReference type="SAM" id="MobiDB-lite"/>
    </source>
</evidence>
<evidence type="ECO:0000313" key="4">
    <source>
        <dbReference type="Proteomes" id="UP000199441"/>
    </source>
</evidence>
<name>A0A1H2R4H2_9RHOB</name>
<dbReference type="OrthoDB" id="7161229at2"/>
<evidence type="ECO:0000256" key="2">
    <source>
        <dbReference type="SAM" id="Phobius"/>
    </source>
</evidence>
<keyword evidence="3" id="KW-0131">Cell cycle</keyword>
<dbReference type="AlphaFoldDB" id="A0A1H2R4H2"/>
<feature type="compositionally biased region" description="Low complexity" evidence="1">
    <location>
        <begin position="71"/>
        <end position="85"/>
    </location>
</feature>
<feature type="transmembrane region" description="Helical" evidence="2">
    <location>
        <begin position="7"/>
        <end position="30"/>
    </location>
</feature>